<accession>A0A1T1HEK2</accession>
<keyword evidence="8 9" id="KW-0472">Membrane</keyword>
<dbReference type="AlphaFoldDB" id="A0A1T1HEK2"/>
<comment type="caution">
    <text evidence="9">Lacks conserved residue(s) required for the propagation of feature annotation.</text>
</comment>
<comment type="caution">
    <text evidence="10">The sequence shown here is derived from an EMBL/GenBank/DDBJ whole genome shotgun (WGS) entry which is preliminary data.</text>
</comment>
<proteinExistence type="inferred from homology"/>
<feature type="transmembrane region" description="Helical" evidence="9">
    <location>
        <begin position="64"/>
        <end position="85"/>
    </location>
</feature>
<comment type="pathway">
    <text evidence="2 9">Cofactor biosynthesis; adenosylcobalamin biosynthesis.</text>
</comment>
<evidence type="ECO:0000256" key="7">
    <source>
        <dbReference type="ARBA" id="ARBA00022989"/>
    </source>
</evidence>
<reference evidence="10" key="1">
    <citation type="submission" date="2017-02" db="EMBL/GenBank/DDBJ databases">
        <title>Draft Genome Sequence of the Salt Water Bacterium Oceanospirillum linum ATCC 11336.</title>
        <authorList>
            <person name="Trachtenberg A.M."/>
            <person name="Carney J.G."/>
            <person name="Linnane J.D."/>
            <person name="Rheaume B.A."/>
            <person name="Pitts N.L."/>
            <person name="Mykles D.L."/>
            <person name="Maclea K.S."/>
        </authorList>
    </citation>
    <scope>NUCLEOTIDE SEQUENCE [LARGE SCALE GENOMIC DNA]</scope>
    <source>
        <strain evidence="10">ATCC 11336</strain>
    </source>
</reference>
<keyword evidence="11" id="KW-1185">Reference proteome</keyword>
<evidence type="ECO:0000256" key="3">
    <source>
        <dbReference type="ARBA" id="ARBA00006263"/>
    </source>
</evidence>
<keyword evidence="5 9" id="KW-0169">Cobalamin biosynthesis</keyword>
<dbReference type="InterPro" id="IPR004485">
    <property type="entry name" value="Cobalamin_biosynth_CobD/CbiB"/>
</dbReference>
<dbReference type="RefSeq" id="WP_077242720.1">
    <property type="nucleotide sequence ID" value="NZ_FXTS01000001.1"/>
</dbReference>
<dbReference type="GO" id="GO:0009236">
    <property type="term" value="P:cobalamin biosynthetic process"/>
    <property type="evidence" value="ECO:0007669"/>
    <property type="project" value="UniProtKB-UniRule"/>
</dbReference>
<feature type="transmembrane region" description="Helical" evidence="9">
    <location>
        <begin position="312"/>
        <end position="331"/>
    </location>
</feature>
<keyword evidence="7 9" id="KW-1133">Transmembrane helix</keyword>
<feature type="transmembrane region" description="Helical" evidence="9">
    <location>
        <begin position="92"/>
        <end position="109"/>
    </location>
</feature>
<evidence type="ECO:0000256" key="8">
    <source>
        <dbReference type="ARBA" id="ARBA00023136"/>
    </source>
</evidence>
<evidence type="ECO:0000256" key="9">
    <source>
        <dbReference type="HAMAP-Rule" id="MF_00024"/>
    </source>
</evidence>
<name>A0A1T1HEK2_OCELI</name>
<evidence type="ECO:0000256" key="4">
    <source>
        <dbReference type="ARBA" id="ARBA00022475"/>
    </source>
</evidence>
<evidence type="ECO:0000256" key="1">
    <source>
        <dbReference type="ARBA" id="ARBA00004651"/>
    </source>
</evidence>
<dbReference type="NCBIfam" id="TIGR00380">
    <property type="entry name" value="cobal_cbiB"/>
    <property type="match status" value="1"/>
</dbReference>
<dbReference type="GO" id="GO:0048472">
    <property type="term" value="F:threonine-phosphate decarboxylase activity"/>
    <property type="evidence" value="ECO:0007669"/>
    <property type="project" value="InterPro"/>
</dbReference>
<protein>
    <recommendedName>
        <fullName evidence="9">Cobalamin biosynthesis protein CobD</fullName>
    </recommendedName>
</protein>
<dbReference type="GO" id="GO:0015420">
    <property type="term" value="F:ABC-type vitamin B12 transporter activity"/>
    <property type="evidence" value="ECO:0007669"/>
    <property type="project" value="UniProtKB-UniRule"/>
</dbReference>
<comment type="subcellular location">
    <subcellularLocation>
        <location evidence="1 9">Cell membrane</location>
        <topology evidence="1 9">Multi-pass membrane protein</topology>
    </subcellularLocation>
</comment>
<comment type="function">
    <text evidence="9">Converts cobyric acid to cobinamide by the addition of aminopropanol on the F carboxylic group.</text>
</comment>
<evidence type="ECO:0000256" key="6">
    <source>
        <dbReference type="ARBA" id="ARBA00022692"/>
    </source>
</evidence>
<keyword evidence="6 9" id="KW-0812">Transmembrane</keyword>
<dbReference type="Proteomes" id="UP000190064">
    <property type="component" value="Unassembled WGS sequence"/>
</dbReference>
<sequence length="332" mass="36950">MALYAPEIIFFALWLGWWLDFRFGELPFWHPLVGYGSLVSWVERGLNPDSQLQDHSVSVAKKRFLGILALLLALLPFLALMFCLIPEMETGYLFWVHLVLQGGVLYFALGAKSLSQHLIQIERPLLAGDLDRARFYVGWIVSRDTSDMDAMRVTRAAIESGLENGNDSAFAAVFWFLLAGAPGVLLYRMANTLDAMWGYKTERFLSFGWAAARFDDVLNLVPARISALFYALNSPYGTAGIKSGLRCWWKQSGDWESPNAGPVMAAGAGALKVRLGGGDTYHGHWKERPILGEGSPPQVKDLRAAEKLVERVLLAWLVVGSIFVFVVDYLVS</sequence>
<evidence type="ECO:0000256" key="5">
    <source>
        <dbReference type="ARBA" id="ARBA00022573"/>
    </source>
</evidence>
<dbReference type="EMBL" id="MTSD02000001">
    <property type="protein sequence ID" value="OOV88291.1"/>
    <property type="molecule type" value="Genomic_DNA"/>
</dbReference>
<evidence type="ECO:0000256" key="2">
    <source>
        <dbReference type="ARBA" id="ARBA00004953"/>
    </source>
</evidence>
<organism evidence="10 11">
    <name type="scientific">Oceanospirillum linum</name>
    <dbReference type="NCBI Taxonomy" id="966"/>
    <lineage>
        <taxon>Bacteria</taxon>
        <taxon>Pseudomonadati</taxon>
        <taxon>Pseudomonadota</taxon>
        <taxon>Gammaproteobacteria</taxon>
        <taxon>Oceanospirillales</taxon>
        <taxon>Oceanospirillaceae</taxon>
        <taxon>Oceanospirillum</taxon>
    </lineage>
</organism>
<dbReference type="HAMAP" id="MF_00024">
    <property type="entry name" value="CobD_CbiB"/>
    <property type="match status" value="1"/>
</dbReference>
<dbReference type="PANTHER" id="PTHR34308">
    <property type="entry name" value="COBALAMIN BIOSYNTHESIS PROTEIN CBIB"/>
    <property type="match status" value="1"/>
</dbReference>
<comment type="similarity">
    <text evidence="3 9">Belongs to the CobD/CbiB family.</text>
</comment>
<keyword evidence="4 9" id="KW-1003">Cell membrane</keyword>
<dbReference type="Pfam" id="PF03186">
    <property type="entry name" value="CobD_Cbib"/>
    <property type="match status" value="1"/>
</dbReference>
<gene>
    <name evidence="9" type="primary">cobD</name>
    <name evidence="10" type="ORF">BTA35_0201860</name>
</gene>
<evidence type="ECO:0000313" key="11">
    <source>
        <dbReference type="Proteomes" id="UP000190064"/>
    </source>
</evidence>
<dbReference type="STRING" id="966.BTA35_0201860"/>
<dbReference type="UniPathway" id="UPA00148"/>
<dbReference type="PANTHER" id="PTHR34308:SF1">
    <property type="entry name" value="COBALAMIN BIOSYNTHESIS PROTEIN CBIB"/>
    <property type="match status" value="1"/>
</dbReference>
<evidence type="ECO:0000313" key="10">
    <source>
        <dbReference type="EMBL" id="OOV88291.1"/>
    </source>
</evidence>
<feature type="transmembrane region" description="Helical" evidence="9">
    <location>
        <begin position="169"/>
        <end position="187"/>
    </location>
</feature>
<dbReference type="GO" id="GO:0005886">
    <property type="term" value="C:plasma membrane"/>
    <property type="evidence" value="ECO:0007669"/>
    <property type="project" value="UniProtKB-SubCell"/>
</dbReference>